<evidence type="ECO:0000259" key="3">
    <source>
        <dbReference type="Pfam" id="PF13505"/>
    </source>
</evidence>
<name>A0ABX7I4X7_9BACT</name>
<organism evidence="4 5">
    <name type="scientific">Dyadobacter sandarakinus</name>
    <dbReference type="NCBI Taxonomy" id="2747268"/>
    <lineage>
        <taxon>Bacteria</taxon>
        <taxon>Pseudomonadati</taxon>
        <taxon>Bacteroidota</taxon>
        <taxon>Cytophagia</taxon>
        <taxon>Cytophagales</taxon>
        <taxon>Spirosomataceae</taxon>
        <taxon>Dyadobacter</taxon>
    </lineage>
</organism>
<feature type="domain" description="Outer membrane protein beta-barrel" evidence="3">
    <location>
        <begin position="192"/>
        <end position="316"/>
    </location>
</feature>
<keyword evidence="1 2" id="KW-0732">Signal</keyword>
<dbReference type="Pfam" id="PF13505">
    <property type="entry name" value="OMP_b-brl"/>
    <property type="match status" value="1"/>
</dbReference>
<dbReference type="RefSeq" id="WP_204663176.1">
    <property type="nucleotide sequence ID" value="NZ_CP056775.1"/>
</dbReference>
<gene>
    <name evidence="4" type="ORF">HWI92_09655</name>
</gene>
<protein>
    <submittedName>
        <fullName evidence="4">Outer membrane beta-barrel protein</fullName>
    </submittedName>
</protein>
<dbReference type="EMBL" id="CP056775">
    <property type="protein sequence ID" value="QRR01151.1"/>
    <property type="molecule type" value="Genomic_DNA"/>
</dbReference>
<evidence type="ECO:0000256" key="2">
    <source>
        <dbReference type="SAM" id="SignalP"/>
    </source>
</evidence>
<dbReference type="SUPFAM" id="SSF103515">
    <property type="entry name" value="Autotransporter"/>
    <property type="match status" value="1"/>
</dbReference>
<keyword evidence="5" id="KW-1185">Reference proteome</keyword>
<proteinExistence type="predicted"/>
<evidence type="ECO:0000256" key="1">
    <source>
        <dbReference type="ARBA" id="ARBA00022729"/>
    </source>
</evidence>
<sequence length="367" mass="41747">MHKVLPYLTICLLLIFNNAVAQRDTLVWKPGLKLQSSDFVIDPSSVNIFNDISLVYGYRLQPGKPGKFLLIVNTAAVLNRKTSSLPDSSDTALRYVQIQFDLSGYHSRLIKLKASELGEISGRLVAAKMDSITFQANQEVSVLKKAFAEEFFRHPNKETLQKWEMKISDLLTSTPEIDEERIPGKLTYGLFAGVGHNIFKSKTSENFTNATGINFGLNYDIKKSRFVIDLNLNFNKTKQELEKNGYWPSGMKTHFASIELTYGYKINKNKWLLAPYGGFSINEFTPAKTNKEDKRRMAGYSPVLGLEINRYFKTMADLHEKARIYYKLRMSVNPTNLIKDYAGTQLNIKLAIGFDAVRIKTRLVKKV</sequence>
<dbReference type="Proteomes" id="UP000612680">
    <property type="component" value="Chromosome"/>
</dbReference>
<evidence type="ECO:0000313" key="4">
    <source>
        <dbReference type="EMBL" id="QRR01151.1"/>
    </source>
</evidence>
<dbReference type="InterPro" id="IPR036709">
    <property type="entry name" value="Autotransporte_beta_dom_sf"/>
</dbReference>
<feature type="chain" id="PRO_5047191685" evidence="2">
    <location>
        <begin position="22"/>
        <end position="367"/>
    </location>
</feature>
<feature type="signal peptide" evidence="2">
    <location>
        <begin position="1"/>
        <end position="21"/>
    </location>
</feature>
<dbReference type="InterPro" id="IPR027385">
    <property type="entry name" value="Beta-barrel_OMP"/>
</dbReference>
<evidence type="ECO:0000313" key="5">
    <source>
        <dbReference type="Proteomes" id="UP000612680"/>
    </source>
</evidence>
<accession>A0ABX7I4X7</accession>
<reference evidence="4 5" key="1">
    <citation type="submission" date="2020-06" db="EMBL/GenBank/DDBJ databases">
        <title>Dyadobacter sandarakinus sp. nov., isolated from the soil of the Arctic Yellow River Station.</title>
        <authorList>
            <person name="Zhang Y."/>
            <person name="Peng F."/>
        </authorList>
    </citation>
    <scope>NUCLEOTIDE SEQUENCE [LARGE SCALE GENOMIC DNA]</scope>
    <source>
        <strain evidence="4 5">Q3-56</strain>
    </source>
</reference>